<dbReference type="PANTHER" id="PTHR45651:SF12">
    <property type="entry name" value="CYCLIC NUCLEOTIDE-GATED ION CHANNEL 15-RELATED"/>
    <property type="match status" value="1"/>
</dbReference>
<comment type="similarity">
    <text evidence="2">Belongs to the cyclic nucleotide-gated cation channel (TC 1.A.1.5) family.</text>
</comment>
<name>A0AAN8Z6J8_9MAGN</name>
<dbReference type="GO" id="GO:0012505">
    <property type="term" value="C:endomembrane system"/>
    <property type="evidence" value="ECO:0007669"/>
    <property type="project" value="UniProtKB-SubCell"/>
</dbReference>
<keyword evidence="4 11" id="KW-0812">Transmembrane</keyword>
<dbReference type="SUPFAM" id="SSF51206">
    <property type="entry name" value="cAMP-binding domain-like"/>
    <property type="match status" value="1"/>
</dbReference>
<dbReference type="GO" id="GO:0005216">
    <property type="term" value="F:monoatomic ion channel activity"/>
    <property type="evidence" value="ECO:0007669"/>
    <property type="project" value="InterPro"/>
</dbReference>
<feature type="transmembrane region" description="Helical" evidence="11">
    <location>
        <begin position="347"/>
        <end position="369"/>
    </location>
</feature>
<evidence type="ECO:0000256" key="5">
    <source>
        <dbReference type="ARBA" id="ARBA00022989"/>
    </source>
</evidence>
<dbReference type="InterPro" id="IPR014710">
    <property type="entry name" value="RmlC-like_jellyroll"/>
</dbReference>
<keyword evidence="3" id="KW-0813">Transport</keyword>
<proteinExistence type="inferred from homology"/>
<keyword evidence="6" id="KW-0406">Ion transport</keyword>
<feature type="domain" description="Cyclic nucleotide-binding" evidence="12">
    <location>
        <begin position="492"/>
        <end position="575"/>
    </location>
</feature>
<dbReference type="SMART" id="SM00100">
    <property type="entry name" value="cNMP"/>
    <property type="match status" value="1"/>
</dbReference>
<evidence type="ECO:0000256" key="11">
    <source>
        <dbReference type="SAM" id="Phobius"/>
    </source>
</evidence>
<dbReference type="PROSITE" id="PS50042">
    <property type="entry name" value="CNMP_BINDING_3"/>
    <property type="match status" value="1"/>
</dbReference>
<protein>
    <submittedName>
        <fullName evidence="13">Ion transport domain</fullName>
    </submittedName>
</protein>
<organism evidence="13 14">
    <name type="scientific">Dillenia turbinata</name>
    <dbReference type="NCBI Taxonomy" id="194707"/>
    <lineage>
        <taxon>Eukaryota</taxon>
        <taxon>Viridiplantae</taxon>
        <taxon>Streptophyta</taxon>
        <taxon>Embryophyta</taxon>
        <taxon>Tracheophyta</taxon>
        <taxon>Spermatophyta</taxon>
        <taxon>Magnoliopsida</taxon>
        <taxon>eudicotyledons</taxon>
        <taxon>Gunneridae</taxon>
        <taxon>Pentapetalae</taxon>
        <taxon>Dilleniales</taxon>
        <taxon>Dilleniaceae</taxon>
        <taxon>Dillenia</taxon>
    </lineage>
</organism>
<feature type="transmembrane region" description="Helical" evidence="11">
    <location>
        <begin position="222"/>
        <end position="241"/>
    </location>
</feature>
<keyword evidence="9" id="KW-0407">Ion channel</keyword>
<feature type="transmembrane region" description="Helical" evidence="11">
    <location>
        <begin position="98"/>
        <end position="118"/>
    </location>
</feature>
<sequence length="723" mass="82098">MVLGKSKRYTTKVQDVQEFENNELGNEGTSRKVKFDVDGGEKLESSPDKSKKGLPGTNEHGRSLKAKVLGRVFSEDYETEKRKILDPRGKVNRLWNQIFIVACAASLFVDPLFLFLPITDITNACIEMAGTLKMVLTCVRSVIDAFYWTQIIVRFHTAYVAPSSRVFGRGELVIDHYKIVIRYLCKGFFIDLLAAIPLPQANQVLVWLIIPNVRGSVALNTRNVLLFVIGFQYFLRLYLVFPLSDEIVKATGVMTETAWVGAFYNLLLFMLAGHIFGASWYLLGIERVEACWKSICYANSTCLLEYFDCDTVGDPSREAWFTASNITSLCDPSNSNCNYQFGIYSNIVTNSIPTILFLNKLFYCFWWGLQQLSCLGQNLVTSTYIGENNFTIVIATVGLVLFALVIGNMQRYLQSTTVRLEQWRVKRTDTELWMNHRHLPPDLRSSIRKYDQYKWVATQGVDEESLLKALPTELRRDIKRHLCLDLVRRVPLFDQMDDRMLDAICERLKPALCSQGMFLVREGDPVNEMLFIIRGHLDSYTTDGGRSGFFNSCRIGPGDFCGDELLTWALDPRPSINLPSSTRTVRAIIEAEAFALSSEDLKFVASQFRRLHSKQLRHTFRFYSPQWRTWGACFIQAAWRRYKRRKEVEELKAKEGNSVISNVENGKGLAWYDIDVPPPGSGFAVYAARVTAGLRRNSGRGFGLDSGVLSLLPKPAEPDFSAI</sequence>
<dbReference type="InterPro" id="IPR018490">
    <property type="entry name" value="cNMP-bd_dom_sf"/>
</dbReference>
<dbReference type="SUPFAM" id="SSF81324">
    <property type="entry name" value="Voltage-gated potassium channels"/>
    <property type="match status" value="1"/>
</dbReference>
<evidence type="ECO:0000256" key="1">
    <source>
        <dbReference type="ARBA" id="ARBA00004127"/>
    </source>
</evidence>
<dbReference type="InterPro" id="IPR000595">
    <property type="entry name" value="cNMP-bd_dom"/>
</dbReference>
<evidence type="ECO:0000313" key="13">
    <source>
        <dbReference type="EMBL" id="KAK6926776.1"/>
    </source>
</evidence>
<evidence type="ECO:0000256" key="3">
    <source>
        <dbReference type="ARBA" id="ARBA00022448"/>
    </source>
</evidence>
<evidence type="ECO:0000259" key="12">
    <source>
        <dbReference type="PROSITE" id="PS50042"/>
    </source>
</evidence>
<dbReference type="AlphaFoldDB" id="A0AAN8Z6J8"/>
<evidence type="ECO:0000256" key="6">
    <source>
        <dbReference type="ARBA" id="ARBA00023065"/>
    </source>
</evidence>
<dbReference type="PANTHER" id="PTHR45651">
    <property type="entry name" value="CYCLIC NUCLEOTIDE-GATED ION CHANNEL 15-RELATED-RELATED"/>
    <property type="match status" value="1"/>
</dbReference>
<keyword evidence="8" id="KW-1071">Ligand-gated ion channel</keyword>
<feature type="transmembrane region" description="Helical" evidence="11">
    <location>
        <begin position="389"/>
        <end position="409"/>
    </location>
</feature>
<gene>
    <name evidence="13" type="ORF">RJ641_008495</name>
</gene>
<evidence type="ECO:0000256" key="10">
    <source>
        <dbReference type="SAM" id="MobiDB-lite"/>
    </source>
</evidence>
<feature type="transmembrane region" description="Helical" evidence="11">
    <location>
        <begin position="261"/>
        <end position="283"/>
    </location>
</feature>
<dbReference type="Pfam" id="PF00520">
    <property type="entry name" value="Ion_trans"/>
    <property type="match status" value="1"/>
</dbReference>
<evidence type="ECO:0000256" key="7">
    <source>
        <dbReference type="ARBA" id="ARBA00023136"/>
    </source>
</evidence>
<comment type="subcellular location">
    <subcellularLocation>
        <location evidence="1">Endomembrane system</location>
        <topology evidence="1">Multi-pass membrane protein</topology>
    </subcellularLocation>
</comment>
<feature type="transmembrane region" description="Helical" evidence="11">
    <location>
        <begin position="188"/>
        <end position="210"/>
    </location>
</feature>
<dbReference type="Gene3D" id="1.10.287.630">
    <property type="entry name" value="Helix hairpin bin"/>
    <property type="match status" value="1"/>
</dbReference>
<dbReference type="CDD" id="cd23767">
    <property type="entry name" value="IQCD"/>
    <property type="match status" value="1"/>
</dbReference>
<evidence type="ECO:0000256" key="9">
    <source>
        <dbReference type="ARBA" id="ARBA00023303"/>
    </source>
</evidence>
<dbReference type="GO" id="GO:0016020">
    <property type="term" value="C:membrane"/>
    <property type="evidence" value="ECO:0007669"/>
    <property type="project" value="InterPro"/>
</dbReference>
<dbReference type="Gene3D" id="1.10.287.70">
    <property type="match status" value="1"/>
</dbReference>
<evidence type="ECO:0000256" key="2">
    <source>
        <dbReference type="ARBA" id="ARBA00010486"/>
    </source>
</evidence>
<keyword evidence="14" id="KW-1185">Reference proteome</keyword>
<dbReference type="EMBL" id="JBAMMX010000015">
    <property type="protein sequence ID" value="KAK6926776.1"/>
    <property type="molecule type" value="Genomic_DNA"/>
</dbReference>
<comment type="caution">
    <text evidence="13">The sequence shown here is derived from an EMBL/GenBank/DDBJ whole genome shotgun (WGS) entry which is preliminary data.</text>
</comment>
<dbReference type="Gene3D" id="2.60.120.10">
    <property type="entry name" value="Jelly Rolls"/>
    <property type="match status" value="1"/>
</dbReference>
<evidence type="ECO:0000313" key="14">
    <source>
        <dbReference type="Proteomes" id="UP001370490"/>
    </source>
</evidence>
<dbReference type="FunFam" id="1.10.287.630:FF:000003">
    <property type="entry name" value="Cyclic nucleotide-gated ion channel 1"/>
    <property type="match status" value="1"/>
</dbReference>
<dbReference type="Proteomes" id="UP001370490">
    <property type="component" value="Unassembled WGS sequence"/>
</dbReference>
<dbReference type="FunFam" id="2.60.120.10:FF:000024">
    <property type="entry name" value="Cyclic nucleotide-gated ion channel 1"/>
    <property type="match status" value="1"/>
</dbReference>
<evidence type="ECO:0000256" key="8">
    <source>
        <dbReference type="ARBA" id="ARBA00023286"/>
    </source>
</evidence>
<dbReference type="InterPro" id="IPR005821">
    <property type="entry name" value="Ion_trans_dom"/>
</dbReference>
<reference evidence="13 14" key="1">
    <citation type="submission" date="2023-12" db="EMBL/GenBank/DDBJ databases">
        <title>A high-quality genome assembly for Dillenia turbinata (Dilleniales).</title>
        <authorList>
            <person name="Chanderbali A."/>
        </authorList>
    </citation>
    <scope>NUCLEOTIDE SEQUENCE [LARGE SCALE GENOMIC DNA]</scope>
    <source>
        <strain evidence="13">LSX21</strain>
        <tissue evidence="13">Leaf</tissue>
    </source>
</reference>
<evidence type="ECO:0000256" key="4">
    <source>
        <dbReference type="ARBA" id="ARBA00022692"/>
    </source>
</evidence>
<accession>A0AAN8Z6J8</accession>
<feature type="region of interest" description="Disordered" evidence="10">
    <location>
        <begin position="20"/>
        <end position="61"/>
    </location>
</feature>
<dbReference type="CDD" id="cd00038">
    <property type="entry name" value="CAP_ED"/>
    <property type="match status" value="1"/>
</dbReference>
<keyword evidence="5 11" id="KW-1133">Transmembrane helix</keyword>
<keyword evidence="7 11" id="KW-0472">Membrane</keyword>
<feature type="compositionally biased region" description="Basic and acidic residues" evidence="10">
    <location>
        <begin position="29"/>
        <end position="51"/>
    </location>
</feature>